<evidence type="ECO:0000313" key="1">
    <source>
        <dbReference type="EMBL" id="KAG8179414.1"/>
    </source>
</evidence>
<proteinExistence type="predicted"/>
<comment type="caution">
    <text evidence="1">The sequence shown here is derived from an EMBL/GenBank/DDBJ whole genome shotgun (WGS) entry which is preliminary data.</text>
</comment>
<organism evidence="1 2">
    <name type="scientific">Oedothorax gibbosus</name>
    <dbReference type="NCBI Taxonomy" id="931172"/>
    <lineage>
        <taxon>Eukaryota</taxon>
        <taxon>Metazoa</taxon>
        <taxon>Ecdysozoa</taxon>
        <taxon>Arthropoda</taxon>
        <taxon>Chelicerata</taxon>
        <taxon>Arachnida</taxon>
        <taxon>Araneae</taxon>
        <taxon>Araneomorphae</taxon>
        <taxon>Entelegynae</taxon>
        <taxon>Araneoidea</taxon>
        <taxon>Linyphiidae</taxon>
        <taxon>Erigoninae</taxon>
        <taxon>Oedothorax</taxon>
    </lineage>
</organism>
<reference evidence="1 2" key="1">
    <citation type="journal article" date="2022" name="Nat. Ecol. Evol.">
        <title>A masculinizing supergene underlies an exaggerated male reproductive morph in a spider.</title>
        <authorList>
            <person name="Hendrickx F."/>
            <person name="De Corte Z."/>
            <person name="Sonet G."/>
            <person name="Van Belleghem S.M."/>
            <person name="Kostlbacher S."/>
            <person name="Vangestel C."/>
        </authorList>
    </citation>
    <scope>NUCLEOTIDE SEQUENCE [LARGE SCALE GENOMIC DNA]</scope>
    <source>
        <strain evidence="1">W744_W776</strain>
    </source>
</reference>
<gene>
    <name evidence="1" type="ORF">JTE90_026314</name>
</gene>
<protein>
    <submittedName>
        <fullName evidence="1">Uncharacterized protein</fullName>
    </submittedName>
</protein>
<keyword evidence="2" id="KW-1185">Reference proteome</keyword>
<name>A0AAV6U5K3_9ARAC</name>
<sequence length="260" mass="30820">MSSQDPFENSRVEAFGRDLCNYVFRRLNVIEDNTFEPTPGETSDGIFTESIGNAVLYNQILIRNCLTMFFTYHFNRIVADVESITYEFCSRLYAYSNDSFCKKFYRLSAFVLELFLYCKECNITDADIRKTPLVWKTIFDLVIKTDFYREEGGWGQIFMQSFHYCEQLSSHFEPLIEELKKETYAEIPAIKDLPREFARTKHELREVLTTSYDDSILDYIGIVPMPLFYRRLELSNEELVRSSSSPSRKRFKRVHEVYDY</sequence>
<accession>A0AAV6U5K3</accession>
<dbReference type="AlphaFoldDB" id="A0AAV6U5K3"/>
<dbReference type="Proteomes" id="UP000827092">
    <property type="component" value="Unassembled WGS sequence"/>
</dbReference>
<dbReference type="EMBL" id="JAFNEN010000627">
    <property type="protein sequence ID" value="KAG8179414.1"/>
    <property type="molecule type" value="Genomic_DNA"/>
</dbReference>
<evidence type="ECO:0000313" key="2">
    <source>
        <dbReference type="Proteomes" id="UP000827092"/>
    </source>
</evidence>